<dbReference type="InterPro" id="IPR029753">
    <property type="entry name" value="D-isomer_DH_CS"/>
</dbReference>
<dbReference type="SUPFAM" id="SSF51735">
    <property type="entry name" value="NAD(P)-binding Rossmann-fold domains"/>
    <property type="match status" value="1"/>
</dbReference>
<sequence length="319" mass="35120">MTRVALLDDYQDAALQMADWQSLPADVEVQVFRDHLSDEDALVERLKDINIIMAMRERTPFQRSLLQRLPNLKLLITAGMRNASIDLQAASDCGVMVCGTEGLGYPTAELTWGLILSLMRRIPHEDRATRNGQWQVTTGLGLQGKTLGLMGLGRLGSQVAAVGKAFQMNLIAWSQNLTAERAAEYDATLVSKDELMAQSDILSVHLILSDRTRGLIGARELGMMKPTAYLVNTSRGPIVDEPALIQALEDGTIAGAGLDVFDVEPLPLDHPFRRLDNLVITPHIGYVTDETYRVFYGDALEDIHAFLKGEPIRVLNPGS</sequence>
<dbReference type="GO" id="GO:0016616">
    <property type="term" value="F:oxidoreductase activity, acting on the CH-OH group of donors, NAD or NADP as acceptor"/>
    <property type="evidence" value="ECO:0007669"/>
    <property type="project" value="InterPro"/>
</dbReference>
<dbReference type="PANTHER" id="PTHR42789">
    <property type="entry name" value="D-ISOMER SPECIFIC 2-HYDROXYACID DEHYDROGENASE FAMILY PROTEIN (AFU_ORTHOLOGUE AFUA_6G10090)"/>
    <property type="match status" value="1"/>
</dbReference>
<dbReference type="Gene3D" id="3.40.50.720">
    <property type="entry name" value="NAD(P)-binding Rossmann-like Domain"/>
    <property type="match status" value="2"/>
</dbReference>
<dbReference type="PANTHER" id="PTHR42789:SF1">
    <property type="entry name" value="D-ISOMER SPECIFIC 2-HYDROXYACID DEHYDROGENASE FAMILY PROTEIN (AFU_ORTHOLOGUE AFUA_6G10090)"/>
    <property type="match status" value="1"/>
</dbReference>
<organism evidence="7 8">
    <name type="scientific">Candidatus Entotheonella gemina</name>
    <dbReference type="NCBI Taxonomy" id="1429439"/>
    <lineage>
        <taxon>Bacteria</taxon>
        <taxon>Pseudomonadati</taxon>
        <taxon>Nitrospinota/Tectimicrobiota group</taxon>
        <taxon>Candidatus Tectimicrobiota</taxon>
        <taxon>Candidatus Entotheonellia</taxon>
        <taxon>Candidatus Entotheonellales</taxon>
        <taxon>Candidatus Entotheonellaceae</taxon>
        <taxon>Candidatus Entotheonella</taxon>
    </lineage>
</organism>
<dbReference type="InterPro" id="IPR006140">
    <property type="entry name" value="D-isomer_DH_NAD-bd"/>
</dbReference>
<comment type="similarity">
    <text evidence="1 4">Belongs to the D-isomer specific 2-hydroxyacid dehydrogenase family.</text>
</comment>
<proteinExistence type="inferred from homology"/>
<dbReference type="EMBL" id="AZHX01000478">
    <property type="protein sequence ID" value="ETX07336.1"/>
    <property type="molecule type" value="Genomic_DNA"/>
</dbReference>
<dbReference type="InterPro" id="IPR036291">
    <property type="entry name" value="NAD(P)-bd_dom_sf"/>
</dbReference>
<protein>
    <submittedName>
        <fullName evidence="7">2-hydroxyacid dehydrogenase</fullName>
    </submittedName>
</protein>
<evidence type="ECO:0000313" key="8">
    <source>
        <dbReference type="Proteomes" id="UP000019140"/>
    </source>
</evidence>
<keyword evidence="2 4" id="KW-0560">Oxidoreductase</keyword>
<reference evidence="7 8" key="1">
    <citation type="journal article" date="2014" name="Nature">
        <title>An environmental bacterial taxon with a large and distinct metabolic repertoire.</title>
        <authorList>
            <person name="Wilson M.C."/>
            <person name="Mori T."/>
            <person name="Ruckert C."/>
            <person name="Uria A.R."/>
            <person name="Helf M.J."/>
            <person name="Takada K."/>
            <person name="Gernert C."/>
            <person name="Steffens U.A."/>
            <person name="Heycke N."/>
            <person name="Schmitt S."/>
            <person name="Rinke C."/>
            <person name="Helfrich E.J."/>
            <person name="Brachmann A.O."/>
            <person name="Gurgui C."/>
            <person name="Wakimoto T."/>
            <person name="Kracht M."/>
            <person name="Crusemann M."/>
            <person name="Hentschel U."/>
            <person name="Abe I."/>
            <person name="Matsunaga S."/>
            <person name="Kalinowski J."/>
            <person name="Takeyama H."/>
            <person name="Piel J."/>
        </authorList>
    </citation>
    <scope>NUCLEOTIDE SEQUENCE [LARGE SCALE GENOMIC DNA]</scope>
    <source>
        <strain evidence="8">TSY2</strain>
    </source>
</reference>
<feature type="domain" description="D-isomer specific 2-hydroxyacid dehydrogenase NAD-binding" evidence="6">
    <location>
        <begin position="113"/>
        <end position="285"/>
    </location>
</feature>
<keyword evidence="8" id="KW-1185">Reference proteome</keyword>
<evidence type="ECO:0000256" key="1">
    <source>
        <dbReference type="ARBA" id="ARBA00005854"/>
    </source>
</evidence>
<evidence type="ECO:0000256" key="3">
    <source>
        <dbReference type="ARBA" id="ARBA00023027"/>
    </source>
</evidence>
<dbReference type="FunFam" id="3.40.50.720:FF:000203">
    <property type="entry name" value="D-3-phosphoglycerate dehydrogenase (SerA)"/>
    <property type="match status" value="1"/>
</dbReference>
<evidence type="ECO:0000259" key="6">
    <source>
        <dbReference type="Pfam" id="PF02826"/>
    </source>
</evidence>
<dbReference type="HOGENOM" id="CLU_019796_1_3_7"/>
<dbReference type="PATRIC" id="fig|1429439.4.peg.2023"/>
<evidence type="ECO:0000256" key="4">
    <source>
        <dbReference type="RuleBase" id="RU003719"/>
    </source>
</evidence>
<accession>W4MBS0</accession>
<name>W4MBS0_9BACT</name>
<dbReference type="Pfam" id="PF02826">
    <property type="entry name" value="2-Hacid_dh_C"/>
    <property type="match status" value="1"/>
</dbReference>
<gene>
    <name evidence="7" type="ORF">ETSY2_11805</name>
</gene>
<dbReference type="PROSITE" id="PS00671">
    <property type="entry name" value="D_2_HYDROXYACID_DH_3"/>
    <property type="match status" value="1"/>
</dbReference>
<evidence type="ECO:0000259" key="5">
    <source>
        <dbReference type="Pfam" id="PF00389"/>
    </source>
</evidence>
<feature type="domain" description="D-isomer specific 2-hydroxyacid dehydrogenase catalytic" evidence="5">
    <location>
        <begin position="20"/>
        <end position="312"/>
    </location>
</feature>
<evidence type="ECO:0000256" key="2">
    <source>
        <dbReference type="ARBA" id="ARBA00023002"/>
    </source>
</evidence>
<comment type="caution">
    <text evidence="7">The sequence shown here is derived from an EMBL/GenBank/DDBJ whole genome shotgun (WGS) entry which is preliminary data.</text>
</comment>
<dbReference type="Pfam" id="PF00389">
    <property type="entry name" value="2-Hacid_dh"/>
    <property type="match status" value="1"/>
</dbReference>
<evidence type="ECO:0000313" key="7">
    <source>
        <dbReference type="EMBL" id="ETX07336.1"/>
    </source>
</evidence>
<dbReference type="Proteomes" id="UP000019140">
    <property type="component" value="Unassembled WGS sequence"/>
</dbReference>
<dbReference type="SUPFAM" id="SSF52283">
    <property type="entry name" value="Formate/glycerate dehydrogenase catalytic domain-like"/>
    <property type="match status" value="1"/>
</dbReference>
<dbReference type="InterPro" id="IPR050857">
    <property type="entry name" value="D-2-hydroxyacid_DH"/>
</dbReference>
<dbReference type="GO" id="GO:0051287">
    <property type="term" value="F:NAD binding"/>
    <property type="evidence" value="ECO:0007669"/>
    <property type="project" value="InterPro"/>
</dbReference>
<keyword evidence="3" id="KW-0520">NAD</keyword>
<dbReference type="AlphaFoldDB" id="W4MBS0"/>
<dbReference type="InterPro" id="IPR006139">
    <property type="entry name" value="D-isomer_2_OHA_DH_cat_dom"/>
</dbReference>
<dbReference type="CDD" id="cd12169">
    <property type="entry name" value="PGDH_like_1"/>
    <property type="match status" value="1"/>
</dbReference>